<reference evidence="2" key="1">
    <citation type="submission" date="2022-09" db="EMBL/GenBank/DDBJ databases">
        <title>Fusarium specimens isolated from Avocado Roots.</title>
        <authorList>
            <person name="Stajich J."/>
            <person name="Roper C."/>
            <person name="Heimlech-Rivalta G."/>
        </authorList>
    </citation>
    <scope>NUCLEOTIDE SEQUENCE</scope>
    <source>
        <strain evidence="2">A02</strain>
    </source>
</reference>
<feature type="compositionally biased region" description="Acidic residues" evidence="1">
    <location>
        <begin position="94"/>
        <end position="103"/>
    </location>
</feature>
<proteinExistence type="predicted"/>
<keyword evidence="3" id="KW-1185">Reference proteome</keyword>
<comment type="caution">
    <text evidence="2">The sequence shown here is derived from an EMBL/GenBank/DDBJ whole genome shotgun (WGS) entry which is preliminary data.</text>
</comment>
<evidence type="ECO:0000256" key="1">
    <source>
        <dbReference type="SAM" id="MobiDB-lite"/>
    </source>
</evidence>
<feature type="region of interest" description="Disordered" evidence="1">
    <location>
        <begin position="87"/>
        <end position="111"/>
    </location>
</feature>
<sequence>MEELGSSRLMVEVCQRAEDYLNEGHPKNERGGSQGECLTVQHFQPIHWRDMDDYENRNTGGVREHTNPDINDINNDVEHTISGIGDVGGAGADTDPDVSDTNDAEGHDVNKRLDPTKARQDLLDEILQADVPSLSLRESTSLLLLELQAANEEEDQSEGHVQPSTADNKGGGSPYQNGRLIDHYFLEKPVTPDTLKHLRNRHPEETKAVEPAQPHVEAAKSAHAMAVQRAVWVRKEFEDVFNTISKEMEGGGAGTPPSCFRE</sequence>
<feature type="region of interest" description="Disordered" evidence="1">
    <location>
        <begin position="151"/>
        <end position="178"/>
    </location>
</feature>
<dbReference type="AlphaFoldDB" id="A0A9W8QUZ1"/>
<evidence type="ECO:0000313" key="2">
    <source>
        <dbReference type="EMBL" id="KAJ4177169.1"/>
    </source>
</evidence>
<name>A0A9W8QUZ1_9HYPO</name>
<accession>A0A9W8QUZ1</accession>
<dbReference type="Proteomes" id="UP001152087">
    <property type="component" value="Unassembled WGS sequence"/>
</dbReference>
<protein>
    <submittedName>
        <fullName evidence="2">Uncharacterized protein</fullName>
    </submittedName>
</protein>
<evidence type="ECO:0000313" key="3">
    <source>
        <dbReference type="Proteomes" id="UP001152087"/>
    </source>
</evidence>
<organism evidence="2 3">
    <name type="scientific">Fusarium falciforme</name>
    <dbReference type="NCBI Taxonomy" id="195108"/>
    <lineage>
        <taxon>Eukaryota</taxon>
        <taxon>Fungi</taxon>
        <taxon>Dikarya</taxon>
        <taxon>Ascomycota</taxon>
        <taxon>Pezizomycotina</taxon>
        <taxon>Sordariomycetes</taxon>
        <taxon>Hypocreomycetidae</taxon>
        <taxon>Hypocreales</taxon>
        <taxon>Nectriaceae</taxon>
        <taxon>Fusarium</taxon>
        <taxon>Fusarium solani species complex</taxon>
    </lineage>
</organism>
<gene>
    <name evidence="2" type="ORF">NW755_014008</name>
</gene>
<dbReference type="EMBL" id="JAOQAV010000123">
    <property type="protein sequence ID" value="KAJ4177169.1"/>
    <property type="molecule type" value="Genomic_DNA"/>
</dbReference>